<gene>
    <name evidence="2" type="ORF">Fcan01_09589</name>
</gene>
<name>A0A226EG49_FOLCA</name>
<protein>
    <submittedName>
        <fullName evidence="2">Uncharacterized protein</fullName>
    </submittedName>
</protein>
<evidence type="ECO:0000313" key="3">
    <source>
        <dbReference type="Proteomes" id="UP000198287"/>
    </source>
</evidence>
<keyword evidence="1" id="KW-0812">Transmembrane</keyword>
<evidence type="ECO:0000256" key="1">
    <source>
        <dbReference type="SAM" id="Phobius"/>
    </source>
</evidence>
<keyword evidence="1" id="KW-1133">Transmembrane helix</keyword>
<organism evidence="2 3">
    <name type="scientific">Folsomia candida</name>
    <name type="common">Springtail</name>
    <dbReference type="NCBI Taxonomy" id="158441"/>
    <lineage>
        <taxon>Eukaryota</taxon>
        <taxon>Metazoa</taxon>
        <taxon>Ecdysozoa</taxon>
        <taxon>Arthropoda</taxon>
        <taxon>Hexapoda</taxon>
        <taxon>Collembola</taxon>
        <taxon>Entomobryomorpha</taxon>
        <taxon>Isotomoidea</taxon>
        <taxon>Isotomidae</taxon>
        <taxon>Proisotominae</taxon>
        <taxon>Folsomia</taxon>
    </lineage>
</organism>
<dbReference type="Proteomes" id="UP000198287">
    <property type="component" value="Unassembled WGS sequence"/>
</dbReference>
<reference evidence="2 3" key="1">
    <citation type="submission" date="2015-12" db="EMBL/GenBank/DDBJ databases">
        <title>The genome of Folsomia candida.</title>
        <authorList>
            <person name="Faddeeva A."/>
            <person name="Derks M.F."/>
            <person name="Anvar Y."/>
            <person name="Smit S."/>
            <person name="Van Straalen N."/>
            <person name="Roelofs D."/>
        </authorList>
    </citation>
    <scope>NUCLEOTIDE SEQUENCE [LARGE SCALE GENOMIC DNA]</scope>
    <source>
        <strain evidence="2 3">VU population</strain>
        <tissue evidence="2">Whole body</tissue>
    </source>
</reference>
<dbReference type="EMBL" id="LNIX01000004">
    <property type="protein sequence ID" value="OXA56532.1"/>
    <property type="molecule type" value="Genomic_DNA"/>
</dbReference>
<keyword evidence="3" id="KW-1185">Reference proteome</keyword>
<dbReference type="AlphaFoldDB" id="A0A226EG49"/>
<comment type="caution">
    <text evidence="2">The sequence shown here is derived from an EMBL/GenBank/DDBJ whole genome shotgun (WGS) entry which is preliminary data.</text>
</comment>
<proteinExistence type="predicted"/>
<sequence>MLWISDATSALPGRRMSLQAGLILIHDNNSLAMMAFGFVVTQSIFLLVLVTVMVVACVAIPQNYFNTNAYIASQQRGEYDSYPQRPSVDPSAYYTGANRAKIARMLANYY</sequence>
<feature type="transmembrane region" description="Helical" evidence="1">
    <location>
        <begin position="31"/>
        <end position="60"/>
    </location>
</feature>
<keyword evidence="1" id="KW-0472">Membrane</keyword>
<accession>A0A226EG49</accession>
<evidence type="ECO:0000313" key="2">
    <source>
        <dbReference type="EMBL" id="OXA56532.1"/>
    </source>
</evidence>